<sequence length="184" mass="19943">MSIIAALGIAEAVGLTGWIKNKLSGSDSTAASVANKVLDFTTAKTGESDPEKAMAALNANPELAAQLKKTLMANEHAIDMAPYLDRKDARAMHNQHPEQADKIADGIMKFNLPYIFILLIANVLAMFFLKDFSAILAIVSNLLGMTIKSLFDERNCVTGFYFGSSMGSKNKDENNQLAVNKRSI</sequence>
<dbReference type="EMBL" id="JQED01000057">
    <property type="protein sequence ID" value="KGJ86429.1"/>
    <property type="molecule type" value="Genomic_DNA"/>
</dbReference>
<accession>A0A099K6J1</accession>
<keyword evidence="1" id="KW-0812">Transmembrane</keyword>
<reference evidence="2 3" key="1">
    <citation type="submission" date="2014-08" db="EMBL/GenBank/DDBJ databases">
        <title>Genomic and Phenotypic Diversity of Colwellia psychrerythraea strains from Disparate Marine Basins.</title>
        <authorList>
            <person name="Techtmann S.M."/>
            <person name="Stelling S.C."/>
            <person name="Utturkar S.M."/>
            <person name="Alshibli N."/>
            <person name="Harris A."/>
            <person name="Brown S.D."/>
            <person name="Hazen T.C."/>
        </authorList>
    </citation>
    <scope>NUCLEOTIDE SEQUENCE [LARGE SCALE GENOMIC DNA]</scope>
    <source>
        <strain evidence="2 3">ND2E</strain>
    </source>
</reference>
<keyword evidence="1" id="KW-0472">Membrane</keyword>
<gene>
    <name evidence="2" type="ORF">ND2E_0995</name>
</gene>
<evidence type="ECO:0000256" key="1">
    <source>
        <dbReference type="SAM" id="Phobius"/>
    </source>
</evidence>
<protein>
    <submittedName>
        <fullName evidence="2">Uncharacterized protein</fullName>
    </submittedName>
</protein>
<feature type="transmembrane region" description="Helical" evidence="1">
    <location>
        <begin position="134"/>
        <end position="151"/>
    </location>
</feature>
<dbReference type="OrthoDB" id="1122879at2"/>
<dbReference type="Proteomes" id="UP000029843">
    <property type="component" value="Unassembled WGS sequence"/>
</dbReference>
<evidence type="ECO:0000313" key="2">
    <source>
        <dbReference type="EMBL" id="KGJ86429.1"/>
    </source>
</evidence>
<dbReference type="AlphaFoldDB" id="A0A099K6J1"/>
<evidence type="ECO:0000313" key="3">
    <source>
        <dbReference type="Proteomes" id="UP000029843"/>
    </source>
</evidence>
<dbReference type="PATRIC" id="fig|28229.4.peg.4489"/>
<dbReference type="RefSeq" id="WP_033096054.1">
    <property type="nucleotide sequence ID" value="NZ_JQED01000057.1"/>
</dbReference>
<feature type="transmembrane region" description="Helical" evidence="1">
    <location>
        <begin position="110"/>
        <end position="128"/>
    </location>
</feature>
<keyword evidence="1" id="KW-1133">Transmembrane helix</keyword>
<comment type="caution">
    <text evidence="2">The sequence shown here is derived from an EMBL/GenBank/DDBJ whole genome shotgun (WGS) entry which is preliminary data.</text>
</comment>
<proteinExistence type="predicted"/>
<name>A0A099K6J1_COLPS</name>
<organism evidence="2 3">
    <name type="scientific">Colwellia psychrerythraea</name>
    <name type="common">Vibrio psychroerythus</name>
    <dbReference type="NCBI Taxonomy" id="28229"/>
    <lineage>
        <taxon>Bacteria</taxon>
        <taxon>Pseudomonadati</taxon>
        <taxon>Pseudomonadota</taxon>
        <taxon>Gammaproteobacteria</taxon>
        <taxon>Alteromonadales</taxon>
        <taxon>Colwelliaceae</taxon>
        <taxon>Colwellia</taxon>
    </lineage>
</organism>